<evidence type="ECO:0000313" key="4">
    <source>
        <dbReference type="Proteomes" id="UP000294359"/>
    </source>
</evidence>
<keyword evidence="1" id="KW-0812">Transmembrane</keyword>
<keyword evidence="1" id="KW-0472">Membrane</keyword>
<dbReference type="SUPFAM" id="SSF103481">
    <property type="entry name" value="Multidrug resistance efflux transporter EmrE"/>
    <property type="match status" value="2"/>
</dbReference>
<dbReference type="InterPro" id="IPR000620">
    <property type="entry name" value="EamA_dom"/>
</dbReference>
<feature type="transmembrane region" description="Helical" evidence="1">
    <location>
        <begin position="97"/>
        <end position="117"/>
    </location>
</feature>
<keyword evidence="1" id="KW-1133">Transmembrane helix</keyword>
<gene>
    <name evidence="3" type="ORF">E1742_15670</name>
</gene>
<keyword evidence="4" id="KW-1185">Reference proteome</keyword>
<name>A0ABX5SGF2_9BURK</name>
<feature type="transmembrane region" description="Helical" evidence="1">
    <location>
        <begin position="126"/>
        <end position="147"/>
    </location>
</feature>
<dbReference type="EMBL" id="CP038026">
    <property type="protein sequence ID" value="QBQ39450.1"/>
    <property type="molecule type" value="Genomic_DNA"/>
</dbReference>
<feature type="transmembrane region" description="Helical" evidence="1">
    <location>
        <begin position="245"/>
        <end position="265"/>
    </location>
</feature>
<feature type="domain" description="EamA" evidence="2">
    <location>
        <begin position="154"/>
        <end position="286"/>
    </location>
</feature>
<dbReference type="PANTHER" id="PTHR22911:SF76">
    <property type="entry name" value="EAMA DOMAIN-CONTAINING PROTEIN"/>
    <property type="match status" value="1"/>
</dbReference>
<dbReference type="InterPro" id="IPR037185">
    <property type="entry name" value="EmrE-like"/>
</dbReference>
<protein>
    <submittedName>
        <fullName evidence="3">DMT family transporter</fullName>
    </submittedName>
</protein>
<evidence type="ECO:0000313" key="3">
    <source>
        <dbReference type="EMBL" id="QBQ39450.1"/>
    </source>
</evidence>
<reference evidence="3 4" key="1">
    <citation type="submission" date="2019-03" db="EMBL/GenBank/DDBJ databases">
        <title>Draft Genome Sequences of Six Type Strains of the Genus Massilia.</title>
        <authorList>
            <person name="Miess H."/>
            <person name="Frediansyhah A."/>
            <person name="Gross H."/>
        </authorList>
    </citation>
    <scope>NUCLEOTIDE SEQUENCE [LARGE SCALE GENOMIC DNA]</scope>
    <source>
        <strain evidence="3 4">DSM 17505</strain>
    </source>
</reference>
<dbReference type="Pfam" id="PF00892">
    <property type="entry name" value="EamA"/>
    <property type="match status" value="2"/>
</dbReference>
<accession>A0ABX5SGF2</accession>
<feature type="transmembrane region" description="Helical" evidence="1">
    <location>
        <begin position="40"/>
        <end position="58"/>
    </location>
</feature>
<feature type="domain" description="EamA" evidence="2">
    <location>
        <begin position="13"/>
        <end position="142"/>
    </location>
</feature>
<organism evidence="3 4">
    <name type="scientific">Pseudoduganella plicata</name>
    <dbReference type="NCBI Taxonomy" id="321984"/>
    <lineage>
        <taxon>Bacteria</taxon>
        <taxon>Pseudomonadati</taxon>
        <taxon>Pseudomonadota</taxon>
        <taxon>Betaproteobacteria</taxon>
        <taxon>Burkholderiales</taxon>
        <taxon>Oxalobacteraceae</taxon>
        <taxon>Telluria group</taxon>
        <taxon>Pseudoduganella</taxon>
    </lineage>
</organism>
<dbReference type="PANTHER" id="PTHR22911">
    <property type="entry name" value="ACYL-MALONYL CONDENSING ENZYME-RELATED"/>
    <property type="match status" value="1"/>
</dbReference>
<feature type="transmembrane region" description="Helical" evidence="1">
    <location>
        <begin position="271"/>
        <end position="287"/>
    </location>
</feature>
<feature type="transmembrane region" description="Helical" evidence="1">
    <location>
        <begin position="153"/>
        <end position="173"/>
    </location>
</feature>
<evidence type="ECO:0000259" key="2">
    <source>
        <dbReference type="Pfam" id="PF00892"/>
    </source>
</evidence>
<sequence>MAMKPFNAVAFAALLAGGVAIGFAGIFMRLSDVNPIASAFWRMLLAAPVLWGWALMAARGDRAVGLRTDLSTILVLAGLFFGIELGIWHLSLHYTTVANATLLSNMAPLFIALWLWLAHGTRFSRGFLGGMALALIGAVILIGPSAAGGGTHLLGDGLGLLSTTFYAAYQLVIKDARDSYSTARLMAWSTTITAIVLFPFALWMPGAFWPADAAAWLPLLGLALIAQIGGQTVIAYAFAHLPASLASVSLLIQPLTAAIAALAIFGERIGPWQLGGGALLLCGIYFSKRGFK</sequence>
<feature type="transmembrane region" description="Helical" evidence="1">
    <location>
        <begin position="70"/>
        <end position="91"/>
    </location>
</feature>
<dbReference type="Proteomes" id="UP000294359">
    <property type="component" value="Chromosome"/>
</dbReference>
<feature type="transmembrane region" description="Helical" evidence="1">
    <location>
        <begin position="216"/>
        <end position="238"/>
    </location>
</feature>
<feature type="transmembrane region" description="Helical" evidence="1">
    <location>
        <begin position="185"/>
        <end position="204"/>
    </location>
</feature>
<proteinExistence type="predicted"/>
<evidence type="ECO:0000256" key="1">
    <source>
        <dbReference type="SAM" id="Phobius"/>
    </source>
</evidence>